<organism evidence="9 10">
    <name type="scientific">Paenibacillus sediminis</name>
    <dbReference type="NCBI Taxonomy" id="664909"/>
    <lineage>
        <taxon>Bacteria</taxon>
        <taxon>Bacillati</taxon>
        <taxon>Bacillota</taxon>
        <taxon>Bacilli</taxon>
        <taxon>Bacillales</taxon>
        <taxon>Paenibacillaceae</taxon>
        <taxon>Paenibacillus</taxon>
    </lineage>
</organism>
<evidence type="ECO:0000256" key="6">
    <source>
        <dbReference type="ARBA" id="ARBA00023136"/>
    </source>
</evidence>
<comment type="similarity">
    <text evidence="7">Belongs to the binding-protein-dependent transport system permease family.</text>
</comment>
<evidence type="ECO:0000256" key="3">
    <source>
        <dbReference type="ARBA" id="ARBA00022475"/>
    </source>
</evidence>
<evidence type="ECO:0000256" key="7">
    <source>
        <dbReference type="RuleBase" id="RU363032"/>
    </source>
</evidence>
<gene>
    <name evidence="9" type="ORF">J2Z20_002849</name>
</gene>
<keyword evidence="2 7" id="KW-0813">Transport</keyword>
<evidence type="ECO:0000256" key="4">
    <source>
        <dbReference type="ARBA" id="ARBA00022692"/>
    </source>
</evidence>
<dbReference type="CDD" id="cd06261">
    <property type="entry name" value="TM_PBP2"/>
    <property type="match status" value="1"/>
</dbReference>
<keyword evidence="6 7" id="KW-0472">Membrane</keyword>
<keyword evidence="5 7" id="KW-1133">Transmembrane helix</keyword>
<evidence type="ECO:0000256" key="2">
    <source>
        <dbReference type="ARBA" id="ARBA00022448"/>
    </source>
</evidence>
<dbReference type="InterPro" id="IPR035906">
    <property type="entry name" value="MetI-like_sf"/>
</dbReference>
<dbReference type="Gene3D" id="1.10.3720.10">
    <property type="entry name" value="MetI-like"/>
    <property type="match status" value="1"/>
</dbReference>
<evidence type="ECO:0000256" key="5">
    <source>
        <dbReference type="ARBA" id="ARBA00022989"/>
    </source>
</evidence>
<feature type="transmembrane region" description="Helical" evidence="7">
    <location>
        <begin position="59"/>
        <end position="83"/>
    </location>
</feature>
<keyword evidence="4 7" id="KW-0812">Transmembrane</keyword>
<evidence type="ECO:0000259" key="8">
    <source>
        <dbReference type="PROSITE" id="PS50928"/>
    </source>
</evidence>
<dbReference type="InterPro" id="IPR051322">
    <property type="entry name" value="AA_ABC_Transporter_Permease"/>
</dbReference>
<dbReference type="PANTHER" id="PTHR30450">
    <property type="entry name" value="ABC TRANSPORTER PERMEASE"/>
    <property type="match status" value="1"/>
</dbReference>
<dbReference type="Proteomes" id="UP001519273">
    <property type="component" value="Unassembled WGS sequence"/>
</dbReference>
<comment type="subcellular location">
    <subcellularLocation>
        <location evidence="1 7">Cell membrane</location>
        <topology evidence="1 7">Multi-pass membrane protein</topology>
    </subcellularLocation>
</comment>
<evidence type="ECO:0000313" key="9">
    <source>
        <dbReference type="EMBL" id="MBP1937932.1"/>
    </source>
</evidence>
<name>A0ABS4H6E1_9BACL</name>
<dbReference type="InterPro" id="IPR000515">
    <property type="entry name" value="MetI-like"/>
</dbReference>
<comment type="caution">
    <text evidence="9">The sequence shown here is derived from an EMBL/GenBank/DDBJ whole genome shotgun (WGS) entry which is preliminary data.</text>
</comment>
<keyword evidence="10" id="KW-1185">Reference proteome</keyword>
<dbReference type="PROSITE" id="PS50928">
    <property type="entry name" value="ABC_TM1"/>
    <property type="match status" value="1"/>
</dbReference>
<feature type="transmembrane region" description="Helical" evidence="7">
    <location>
        <begin position="89"/>
        <end position="112"/>
    </location>
</feature>
<dbReference type="EMBL" id="JAGGKP010000008">
    <property type="protein sequence ID" value="MBP1937932.1"/>
    <property type="molecule type" value="Genomic_DNA"/>
</dbReference>
<proteinExistence type="inferred from homology"/>
<dbReference type="PANTHER" id="PTHR30450:SF1">
    <property type="entry name" value="D-METHIONINE TRANSPORT SYSTEM PERMEASE PROTEIN METI-RELATED"/>
    <property type="match status" value="1"/>
</dbReference>
<feature type="transmembrane region" description="Helical" evidence="7">
    <location>
        <begin position="153"/>
        <end position="175"/>
    </location>
</feature>
<dbReference type="NCBIfam" id="NF008049">
    <property type="entry name" value="PRK10782.1"/>
    <property type="match status" value="1"/>
</dbReference>
<feature type="transmembrane region" description="Helical" evidence="7">
    <location>
        <begin position="195"/>
        <end position="214"/>
    </location>
</feature>
<dbReference type="SUPFAM" id="SSF161098">
    <property type="entry name" value="MetI-like"/>
    <property type="match status" value="1"/>
</dbReference>
<dbReference type="Pfam" id="PF00528">
    <property type="entry name" value="BPD_transp_1"/>
    <property type="match status" value="1"/>
</dbReference>
<keyword evidence="3" id="KW-1003">Cell membrane</keyword>
<feature type="transmembrane region" description="Helical" evidence="7">
    <location>
        <begin position="27"/>
        <end position="47"/>
    </location>
</feature>
<feature type="domain" description="ABC transmembrane type-1" evidence="8">
    <location>
        <begin position="20"/>
        <end position="213"/>
    </location>
</feature>
<evidence type="ECO:0000256" key="1">
    <source>
        <dbReference type="ARBA" id="ARBA00004651"/>
    </source>
</evidence>
<evidence type="ECO:0000313" key="10">
    <source>
        <dbReference type="Proteomes" id="UP001519273"/>
    </source>
</evidence>
<reference evidence="9 10" key="1">
    <citation type="submission" date="2021-03" db="EMBL/GenBank/DDBJ databases">
        <title>Genomic Encyclopedia of Type Strains, Phase IV (KMG-IV): sequencing the most valuable type-strain genomes for metagenomic binning, comparative biology and taxonomic classification.</title>
        <authorList>
            <person name="Goeker M."/>
        </authorList>
    </citation>
    <scope>NUCLEOTIDE SEQUENCE [LARGE SCALE GENOMIC DNA]</scope>
    <source>
        <strain evidence="9 10">DSM 23491</strain>
    </source>
</reference>
<protein>
    <submittedName>
        <fullName evidence="9">D-methionine transport system permease protein</fullName>
    </submittedName>
</protein>
<sequence length="224" mass="24147">MTIMGLDFSQVNLDEIVTATIDTLKMLGFSALFTFIIGLPIGIILYLSAKSSSWLVKAFYRIISIVVNILRSVPFVILLVAIIPFTRLIVGTSLGVLGTIPPLVISAAPFFARLVETTLREVDRGVIEAAQAMGASLPQIISKVLLREAFPGLLASMTMTAVALVSYTAMSGMVGGGGLGSLAINYGYYRYESEVMILAVIIMVILVQLLQMAGDKLVLHFTRK</sequence>
<accession>A0ABS4H6E1</accession>